<accession>A0A7K1SR72</accession>
<dbReference type="EMBL" id="WPIN01000039">
    <property type="protein sequence ID" value="MVM36314.1"/>
    <property type="molecule type" value="Genomic_DNA"/>
</dbReference>
<dbReference type="Proteomes" id="UP000436006">
    <property type="component" value="Unassembled WGS sequence"/>
</dbReference>
<keyword evidence="2" id="KW-1185">Reference proteome</keyword>
<name>A0A7K1SR72_9BACT</name>
<protein>
    <submittedName>
        <fullName evidence="1">Uncharacterized protein</fullName>
    </submittedName>
</protein>
<evidence type="ECO:0000313" key="2">
    <source>
        <dbReference type="Proteomes" id="UP000436006"/>
    </source>
</evidence>
<organism evidence="1 2">
    <name type="scientific">Spirosoma arboris</name>
    <dbReference type="NCBI Taxonomy" id="2682092"/>
    <lineage>
        <taxon>Bacteria</taxon>
        <taxon>Pseudomonadati</taxon>
        <taxon>Bacteroidota</taxon>
        <taxon>Cytophagia</taxon>
        <taxon>Cytophagales</taxon>
        <taxon>Cytophagaceae</taxon>
        <taxon>Spirosoma</taxon>
    </lineage>
</organism>
<dbReference type="AlphaFoldDB" id="A0A7K1SR72"/>
<comment type="caution">
    <text evidence="1">The sequence shown here is derived from an EMBL/GenBank/DDBJ whole genome shotgun (WGS) entry which is preliminary data.</text>
</comment>
<sequence length="137" mass="15802">MMLQVELRIDVSTIEWNAGFITGNVYLQVGDQCFPTKGWTDNIALVLAWWLDNIATKEWDFFFMQGSYAFTAIHSQLHLLANYKAQSTVVVDLDILYTSIVTRAQEVIQYLYANGYNQDDFADLEASYNRLKQDRLA</sequence>
<dbReference type="RefSeq" id="WP_157591111.1">
    <property type="nucleotide sequence ID" value="NZ_WPIN01000039.1"/>
</dbReference>
<reference evidence="1 2" key="1">
    <citation type="submission" date="2019-12" db="EMBL/GenBank/DDBJ databases">
        <title>Spirosoma sp. HMF4905 genome sequencing and assembly.</title>
        <authorList>
            <person name="Kang H."/>
            <person name="Cha I."/>
            <person name="Kim H."/>
            <person name="Joh K."/>
        </authorList>
    </citation>
    <scope>NUCLEOTIDE SEQUENCE [LARGE SCALE GENOMIC DNA]</scope>
    <source>
        <strain evidence="1 2">HMF4905</strain>
    </source>
</reference>
<proteinExistence type="predicted"/>
<evidence type="ECO:0000313" key="1">
    <source>
        <dbReference type="EMBL" id="MVM36314.1"/>
    </source>
</evidence>
<gene>
    <name evidence="1" type="ORF">GO755_40295</name>
</gene>